<dbReference type="AlphaFoldDB" id="A0A644XA09"/>
<evidence type="ECO:0000256" key="1">
    <source>
        <dbReference type="SAM" id="MobiDB-lite"/>
    </source>
</evidence>
<sequence length="136" mass="15800">MERTCFFGQATRCHRWPAQRRQIHAFQQAGGKAAFHRGGYPRRDPRPALRRVRVAQPEIRPGGYRRYRALRRQRNFNLHAQTDGNCHSERHRDYLCLRRKNGTHRLRRGGGEDPSALPPPGGAGRQQDGPHRPHRS</sequence>
<name>A0A644XA09_9ZZZZ</name>
<reference evidence="2" key="1">
    <citation type="submission" date="2019-08" db="EMBL/GenBank/DDBJ databases">
        <authorList>
            <person name="Kucharzyk K."/>
            <person name="Murdoch R.W."/>
            <person name="Higgins S."/>
            <person name="Loffler F."/>
        </authorList>
    </citation>
    <scope>NUCLEOTIDE SEQUENCE</scope>
</reference>
<organism evidence="2">
    <name type="scientific">bioreactor metagenome</name>
    <dbReference type="NCBI Taxonomy" id="1076179"/>
    <lineage>
        <taxon>unclassified sequences</taxon>
        <taxon>metagenomes</taxon>
        <taxon>ecological metagenomes</taxon>
    </lineage>
</organism>
<comment type="caution">
    <text evidence="2">The sequence shown here is derived from an EMBL/GenBank/DDBJ whole genome shotgun (WGS) entry which is preliminary data.</text>
</comment>
<dbReference type="EMBL" id="VSSQ01002052">
    <property type="protein sequence ID" value="MPM13000.1"/>
    <property type="molecule type" value="Genomic_DNA"/>
</dbReference>
<accession>A0A644XA09</accession>
<feature type="region of interest" description="Disordered" evidence="1">
    <location>
        <begin position="102"/>
        <end position="136"/>
    </location>
</feature>
<gene>
    <name evidence="2" type="ORF">SDC9_59355</name>
</gene>
<protein>
    <submittedName>
        <fullName evidence="2">Uncharacterized protein</fullName>
    </submittedName>
</protein>
<proteinExistence type="predicted"/>
<evidence type="ECO:0000313" key="2">
    <source>
        <dbReference type="EMBL" id="MPM13000.1"/>
    </source>
</evidence>